<sequence length="184" mass="20454">MGNPQTDEQGRPEPPLVAGEADTLLGFLDFQRATLEWKTRGLDEAGLRRRLEAHPSQLTLAGLLSRLAWVEDFYFASGATGSPMPQVWQPTDDGSDFVRAWTSAGDLSAAEARDRWERSVARSRAVVQDLLGSGPEALDRDYPAWDGRARVSLRWLLIHMVEEYARHNGHADLLREAVDGQTGE</sequence>
<dbReference type="SUPFAM" id="SSF109854">
    <property type="entry name" value="DinB/YfiT-like putative metalloenzymes"/>
    <property type="match status" value="1"/>
</dbReference>
<dbReference type="InterPro" id="IPR034660">
    <property type="entry name" value="DinB/YfiT-like"/>
</dbReference>
<accession>A0ABQ2F5G5</accession>
<keyword evidence="2" id="KW-1185">Reference proteome</keyword>
<dbReference type="Proteomes" id="UP000662111">
    <property type="component" value="Unassembled WGS sequence"/>
</dbReference>
<dbReference type="RefSeq" id="WP_022920456.1">
    <property type="nucleotide sequence ID" value="NZ_BMLB01000002.1"/>
</dbReference>
<comment type="caution">
    <text evidence="1">The sequence shown here is derived from an EMBL/GenBank/DDBJ whole genome shotgun (WGS) entry which is preliminary data.</text>
</comment>
<name>A0ABQ2F5G5_9MICO</name>
<dbReference type="Pfam" id="PF04978">
    <property type="entry name" value="MST"/>
    <property type="match status" value="1"/>
</dbReference>
<evidence type="ECO:0000313" key="1">
    <source>
        <dbReference type="EMBL" id="GGK63935.1"/>
    </source>
</evidence>
<protein>
    <submittedName>
        <fullName evidence="1">Mini-circle protein</fullName>
    </submittedName>
</protein>
<proteinExistence type="predicted"/>
<dbReference type="InterPro" id="IPR007061">
    <property type="entry name" value="MST-like"/>
</dbReference>
<dbReference type="EMBL" id="BMLB01000002">
    <property type="protein sequence ID" value="GGK63935.1"/>
    <property type="molecule type" value="Genomic_DNA"/>
</dbReference>
<dbReference type="Gene3D" id="1.20.120.450">
    <property type="entry name" value="dinb family like domain"/>
    <property type="match status" value="1"/>
</dbReference>
<gene>
    <name evidence="1" type="ORF">GCM10011509_10440</name>
</gene>
<organism evidence="1 2">
    <name type="scientific">Ornithinimicrobium pekingense</name>
    <dbReference type="NCBI Taxonomy" id="384677"/>
    <lineage>
        <taxon>Bacteria</taxon>
        <taxon>Bacillati</taxon>
        <taxon>Actinomycetota</taxon>
        <taxon>Actinomycetes</taxon>
        <taxon>Micrococcales</taxon>
        <taxon>Ornithinimicrobiaceae</taxon>
        <taxon>Ornithinimicrobium</taxon>
    </lineage>
</organism>
<evidence type="ECO:0000313" key="2">
    <source>
        <dbReference type="Proteomes" id="UP000662111"/>
    </source>
</evidence>
<reference evidence="2" key="1">
    <citation type="journal article" date="2019" name="Int. J. Syst. Evol. Microbiol.">
        <title>The Global Catalogue of Microorganisms (GCM) 10K type strain sequencing project: providing services to taxonomists for standard genome sequencing and annotation.</title>
        <authorList>
            <consortium name="The Broad Institute Genomics Platform"/>
            <consortium name="The Broad Institute Genome Sequencing Center for Infectious Disease"/>
            <person name="Wu L."/>
            <person name="Ma J."/>
        </authorList>
    </citation>
    <scope>NUCLEOTIDE SEQUENCE [LARGE SCALE GENOMIC DNA]</scope>
    <source>
        <strain evidence="2">CGMCC 1.5362</strain>
    </source>
</reference>